<proteinExistence type="predicted"/>
<name>A0A2P2PAY3_RHIMU</name>
<keyword evidence="1" id="KW-1133">Transmembrane helix</keyword>
<evidence type="ECO:0000313" key="2">
    <source>
        <dbReference type="EMBL" id="MBX51916.1"/>
    </source>
</evidence>
<accession>A0A2P2PAY3</accession>
<organism evidence="2">
    <name type="scientific">Rhizophora mucronata</name>
    <name type="common">Asiatic mangrove</name>
    <dbReference type="NCBI Taxonomy" id="61149"/>
    <lineage>
        <taxon>Eukaryota</taxon>
        <taxon>Viridiplantae</taxon>
        <taxon>Streptophyta</taxon>
        <taxon>Embryophyta</taxon>
        <taxon>Tracheophyta</taxon>
        <taxon>Spermatophyta</taxon>
        <taxon>Magnoliopsida</taxon>
        <taxon>eudicotyledons</taxon>
        <taxon>Gunneridae</taxon>
        <taxon>Pentapetalae</taxon>
        <taxon>rosids</taxon>
        <taxon>fabids</taxon>
        <taxon>Malpighiales</taxon>
        <taxon>Rhizophoraceae</taxon>
        <taxon>Rhizophora</taxon>
    </lineage>
</organism>
<dbReference type="EMBL" id="GGEC01071432">
    <property type="protein sequence ID" value="MBX51916.1"/>
    <property type="molecule type" value="Transcribed_RNA"/>
</dbReference>
<protein>
    <submittedName>
        <fullName evidence="2">Uncharacterized protein</fullName>
    </submittedName>
</protein>
<evidence type="ECO:0000256" key="1">
    <source>
        <dbReference type="SAM" id="Phobius"/>
    </source>
</evidence>
<reference evidence="2" key="1">
    <citation type="submission" date="2018-02" db="EMBL/GenBank/DDBJ databases">
        <title>Rhizophora mucronata_Transcriptome.</title>
        <authorList>
            <person name="Meera S.P."/>
            <person name="Sreeshan A."/>
            <person name="Augustine A."/>
        </authorList>
    </citation>
    <scope>NUCLEOTIDE SEQUENCE</scope>
    <source>
        <tissue evidence="2">Leaf</tissue>
    </source>
</reference>
<dbReference type="AlphaFoldDB" id="A0A2P2PAY3"/>
<feature type="transmembrane region" description="Helical" evidence="1">
    <location>
        <begin position="6"/>
        <end position="26"/>
    </location>
</feature>
<keyword evidence="1" id="KW-0812">Transmembrane</keyword>
<keyword evidence="1" id="KW-0472">Membrane</keyword>
<sequence length="39" mass="4600">MRTQDAKFIELGMSLLITGLLIEFMYKFSHAKYPSYNIE</sequence>